<sequence>MIIKNSIPDKNSQEKDWENPLDPENPSDSRDEEQFTRQVNEAKRRKNNLTEKDHIDKPKKTDNN</sequence>
<evidence type="ECO:0000313" key="2">
    <source>
        <dbReference type="EMBL" id="MVN21064.1"/>
    </source>
</evidence>
<feature type="region of interest" description="Disordered" evidence="1">
    <location>
        <begin position="1"/>
        <end position="64"/>
    </location>
</feature>
<feature type="compositionally biased region" description="Basic and acidic residues" evidence="1">
    <location>
        <begin position="48"/>
        <end position="64"/>
    </location>
</feature>
<protein>
    <submittedName>
        <fullName evidence="2">Uncharacterized protein</fullName>
    </submittedName>
</protein>
<organism evidence="2 3">
    <name type="scientific">Mucilaginibacter arboris</name>
    <dbReference type="NCBI Taxonomy" id="2682090"/>
    <lineage>
        <taxon>Bacteria</taxon>
        <taxon>Pseudomonadati</taxon>
        <taxon>Bacteroidota</taxon>
        <taxon>Sphingobacteriia</taxon>
        <taxon>Sphingobacteriales</taxon>
        <taxon>Sphingobacteriaceae</taxon>
        <taxon>Mucilaginibacter</taxon>
    </lineage>
</organism>
<proteinExistence type="predicted"/>
<dbReference type="Proteomes" id="UP000462014">
    <property type="component" value="Unassembled WGS sequence"/>
</dbReference>
<dbReference type="AlphaFoldDB" id="A0A7K1SUV1"/>
<accession>A0A7K1SUV1</accession>
<reference evidence="2 3" key="1">
    <citation type="submission" date="2019-12" db="EMBL/GenBank/DDBJ databases">
        <title>Mucilaginibacter sp. HMF7410 genome sequencing and assembly.</title>
        <authorList>
            <person name="Kang H."/>
            <person name="Cha I."/>
            <person name="Kim H."/>
            <person name="Joh K."/>
        </authorList>
    </citation>
    <scope>NUCLEOTIDE SEQUENCE [LARGE SCALE GENOMIC DNA]</scope>
    <source>
        <strain evidence="2 3">HMF7410</strain>
    </source>
</reference>
<keyword evidence="3" id="KW-1185">Reference proteome</keyword>
<gene>
    <name evidence="2" type="ORF">GO621_05895</name>
</gene>
<evidence type="ECO:0000313" key="3">
    <source>
        <dbReference type="Proteomes" id="UP000462014"/>
    </source>
</evidence>
<evidence type="ECO:0000256" key="1">
    <source>
        <dbReference type="SAM" id="MobiDB-lite"/>
    </source>
</evidence>
<dbReference type="EMBL" id="WPIK01000004">
    <property type="protein sequence ID" value="MVN21064.1"/>
    <property type="molecule type" value="Genomic_DNA"/>
</dbReference>
<dbReference type="RefSeq" id="WP_157565091.1">
    <property type="nucleotide sequence ID" value="NZ_WPIK01000004.1"/>
</dbReference>
<comment type="caution">
    <text evidence="2">The sequence shown here is derived from an EMBL/GenBank/DDBJ whole genome shotgun (WGS) entry which is preliminary data.</text>
</comment>
<name>A0A7K1SUV1_9SPHI</name>